<gene>
    <name evidence="9" type="ORF">FHS27_002551</name>
</gene>
<dbReference type="NCBIfam" id="TIGR01182">
    <property type="entry name" value="eda"/>
    <property type="match status" value="1"/>
</dbReference>
<keyword evidence="7" id="KW-0704">Schiff base</keyword>
<keyword evidence="10" id="KW-1185">Reference proteome</keyword>
<comment type="pathway">
    <text evidence="2">Carbohydrate acid metabolism; 2-dehydro-3-deoxy-D-gluconate degradation; D-glyceraldehyde 3-phosphate and pyruvate from 2-dehydro-3-deoxy-D-gluconate: step 2/2.</text>
</comment>
<dbReference type="GO" id="GO:0008675">
    <property type="term" value="F:2-dehydro-3-deoxy-phosphogluconate aldolase activity"/>
    <property type="evidence" value="ECO:0007669"/>
    <property type="project" value="UniProtKB-EC"/>
</dbReference>
<dbReference type="PANTHER" id="PTHR30246:SF1">
    <property type="entry name" value="2-DEHYDRO-3-DEOXY-6-PHOSPHOGALACTONATE ALDOLASE-RELATED"/>
    <property type="match status" value="1"/>
</dbReference>
<dbReference type="PROSITE" id="PS00159">
    <property type="entry name" value="ALDOLASE_KDPG_KHG_1"/>
    <property type="match status" value="1"/>
</dbReference>
<dbReference type="CDD" id="cd00452">
    <property type="entry name" value="KDPG_aldolase"/>
    <property type="match status" value="1"/>
</dbReference>
<organism evidence="9 10">
    <name type="scientific">Aporhodopirellula rubra</name>
    <dbReference type="NCBI Taxonomy" id="980271"/>
    <lineage>
        <taxon>Bacteria</taxon>
        <taxon>Pseudomonadati</taxon>
        <taxon>Planctomycetota</taxon>
        <taxon>Planctomycetia</taxon>
        <taxon>Pirellulales</taxon>
        <taxon>Pirellulaceae</taxon>
        <taxon>Aporhodopirellula</taxon>
    </lineage>
</organism>
<dbReference type="RefSeq" id="WP_184305176.1">
    <property type="nucleotide sequence ID" value="NZ_JACHXU010000007.1"/>
</dbReference>
<comment type="catalytic activity">
    <reaction evidence="1">
        <text>2-dehydro-3-deoxy-6-phospho-D-gluconate = D-glyceraldehyde 3-phosphate + pyruvate</text>
        <dbReference type="Rhea" id="RHEA:17089"/>
        <dbReference type="ChEBI" id="CHEBI:15361"/>
        <dbReference type="ChEBI" id="CHEBI:57569"/>
        <dbReference type="ChEBI" id="CHEBI:59776"/>
        <dbReference type="EC" id="4.1.2.14"/>
    </reaction>
</comment>
<dbReference type="InterPro" id="IPR000887">
    <property type="entry name" value="Aldlse_KDPG_KHG"/>
</dbReference>
<reference evidence="9 10" key="1">
    <citation type="submission" date="2020-08" db="EMBL/GenBank/DDBJ databases">
        <title>Genomic Encyclopedia of Type Strains, Phase III (KMG-III): the genomes of soil and plant-associated and newly described type strains.</title>
        <authorList>
            <person name="Whitman W."/>
        </authorList>
    </citation>
    <scope>NUCLEOTIDE SEQUENCE [LARGE SCALE GENOMIC DNA]</scope>
    <source>
        <strain evidence="9 10">CECT 8075</strain>
    </source>
</reference>
<dbReference type="EC" id="4.1.2.14" evidence="5"/>
<evidence type="ECO:0000256" key="7">
    <source>
        <dbReference type="ARBA" id="ARBA00023270"/>
    </source>
</evidence>
<dbReference type="Pfam" id="PF01081">
    <property type="entry name" value="Aldolase"/>
    <property type="match status" value="1"/>
</dbReference>
<dbReference type="Proteomes" id="UP000536179">
    <property type="component" value="Unassembled WGS sequence"/>
</dbReference>
<evidence type="ECO:0000256" key="1">
    <source>
        <dbReference type="ARBA" id="ARBA00000654"/>
    </source>
</evidence>
<dbReference type="InterPro" id="IPR031337">
    <property type="entry name" value="KDPG/KHG_AS_1"/>
</dbReference>
<keyword evidence="8" id="KW-0119">Carbohydrate metabolism</keyword>
<dbReference type="NCBIfam" id="NF004325">
    <property type="entry name" value="PRK05718.1"/>
    <property type="match status" value="1"/>
</dbReference>
<accession>A0A7W5H5S5</accession>
<dbReference type="EMBL" id="JACHXU010000007">
    <property type="protein sequence ID" value="MBB3206739.1"/>
    <property type="molecule type" value="Genomic_DNA"/>
</dbReference>
<dbReference type="SUPFAM" id="SSF51569">
    <property type="entry name" value="Aldolase"/>
    <property type="match status" value="1"/>
</dbReference>
<keyword evidence="6 9" id="KW-0456">Lyase</keyword>
<evidence type="ECO:0000313" key="10">
    <source>
        <dbReference type="Proteomes" id="UP000536179"/>
    </source>
</evidence>
<evidence type="ECO:0000256" key="6">
    <source>
        <dbReference type="ARBA" id="ARBA00023239"/>
    </source>
</evidence>
<dbReference type="PROSITE" id="PS00160">
    <property type="entry name" value="ALDOLASE_KDPG_KHG_2"/>
    <property type="match status" value="1"/>
</dbReference>
<comment type="similarity">
    <text evidence="3">Belongs to the KHG/KDPG aldolase family.</text>
</comment>
<evidence type="ECO:0000256" key="3">
    <source>
        <dbReference type="ARBA" id="ARBA00006906"/>
    </source>
</evidence>
<dbReference type="InterPro" id="IPR031338">
    <property type="entry name" value="KDPG/KHG_AS_2"/>
</dbReference>
<evidence type="ECO:0000256" key="4">
    <source>
        <dbReference type="ARBA" id="ARBA00011233"/>
    </source>
</evidence>
<dbReference type="AlphaFoldDB" id="A0A7W5H5S5"/>
<dbReference type="InterPro" id="IPR013785">
    <property type="entry name" value="Aldolase_TIM"/>
</dbReference>
<proteinExistence type="inferred from homology"/>
<evidence type="ECO:0000256" key="5">
    <source>
        <dbReference type="ARBA" id="ARBA00013063"/>
    </source>
</evidence>
<evidence type="ECO:0000256" key="8">
    <source>
        <dbReference type="ARBA" id="ARBA00023277"/>
    </source>
</evidence>
<evidence type="ECO:0000256" key="2">
    <source>
        <dbReference type="ARBA" id="ARBA00004736"/>
    </source>
</evidence>
<comment type="caution">
    <text evidence="9">The sequence shown here is derived from an EMBL/GenBank/DDBJ whole genome shotgun (WGS) entry which is preliminary data.</text>
</comment>
<dbReference type="Gene3D" id="3.20.20.70">
    <property type="entry name" value="Aldolase class I"/>
    <property type="match status" value="1"/>
</dbReference>
<sequence>MIDKIESLRVIPVVAIDNVEDALPLAEALTAGGLPVAEITLRTDAGIAAISKMAELEGFLVGAGTVHSADQAKQVVDAGAKFIVSPGFNPRTVQWCLDHAVPIFPGISSPTDLESAIELGINVVKFFPAEQIGGVKMLKALQGPYGEIRFIPTGGINVDNLGEYLSLPSVVACGGSWMVKPDLIRSKNFEEIQRLTRDAVQSL</sequence>
<dbReference type="PANTHER" id="PTHR30246">
    <property type="entry name" value="2-KETO-3-DEOXY-6-PHOSPHOGLUCONATE ALDOLASE"/>
    <property type="match status" value="1"/>
</dbReference>
<protein>
    <recommendedName>
        <fullName evidence="5">2-dehydro-3-deoxy-phosphogluconate aldolase</fullName>
        <ecNumber evidence="5">4.1.2.14</ecNumber>
    </recommendedName>
</protein>
<evidence type="ECO:0000313" key="9">
    <source>
        <dbReference type="EMBL" id="MBB3206739.1"/>
    </source>
</evidence>
<name>A0A7W5H5S5_9BACT</name>
<comment type="subunit">
    <text evidence="4">Homotrimer.</text>
</comment>